<feature type="region of interest" description="Disordered" evidence="11">
    <location>
        <begin position="539"/>
        <end position="565"/>
    </location>
</feature>
<keyword evidence="9" id="KW-0539">Nucleus</keyword>
<comment type="caution">
    <text evidence="13">The sequence shown here is derived from an EMBL/GenBank/DDBJ whole genome shotgun (WGS) entry which is preliminary data.</text>
</comment>
<evidence type="ECO:0000256" key="4">
    <source>
        <dbReference type="ARBA" id="ARBA00022771"/>
    </source>
</evidence>
<dbReference type="InterPro" id="IPR052035">
    <property type="entry name" value="ZnF_BED_domain_contain"/>
</dbReference>
<dbReference type="GO" id="GO:0046983">
    <property type="term" value="F:protein dimerization activity"/>
    <property type="evidence" value="ECO:0007669"/>
    <property type="project" value="InterPro"/>
</dbReference>
<dbReference type="SUPFAM" id="SSF140996">
    <property type="entry name" value="Hermes dimerisation domain"/>
    <property type="match status" value="1"/>
</dbReference>
<comment type="subcellular location">
    <subcellularLocation>
        <location evidence="1">Nucleus</location>
    </subcellularLocation>
</comment>
<dbReference type="EMBL" id="JACGWJ010000007">
    <property type="protein sequence ID" value="KAL0408388.1"/>
    <property type="molecule type" value="Genomic_DNA"/>
</dbReference>
<dbReference type="Pfam" id="PF02892">
    <property type="entry name" value="zf-BED"/>
    <property type="match status" value="1"/>
</dbReference>
<sequence length="662" mass="77042">MEVEMRSDDEMRLEDEGISDSLPPEEDSQSHSAPKRKETCKRSKVWDHFIAYTDGEGKPRAKCKYCERNYAADPTKNGTSTMNNHLKACKKYPKNFESVVGSNQTISSFCQSMDIKESCSHVKFDQEALRQGLTRMIIMDELPFKFVENEGFRQFMSLALPHFVIPSRTTVTRDCYKLFFDEKKKLMNYFKSSGQRISLTTDTWTSNQRLTYMCLTAHYIDSDWKMHKVILNFIPCPTHKGDDVGLLIEKCLLDWGVDKVFAITVDNASSNDTTVAYLRRRFVNWGTAILDGKYLQMRCVAHIINLIVKDGLKELNDSIERVRTVVRYVRQSPARTRKFNDYVLEEKIESKKSLCLDVPTRWNSVYMMLETALIFRGVFERYEIYDADFRNDFMPGGPYGKIGLPLTDDWVMVSKFVKVLRYFYDLTNRISGSLYVTSNTFLDEISDVDDLLKEWLKGDDVYLVDMARQMKAKFDKYWGNIEKMNMILYVAVMLDPRHKYSYLRYVFKNMHGPEIGEKMGDLAKSALYDVFEEYKKMYSSTPSHPSTTSSVESSQEQDDDIERRAVRDKRKKWKQMVSEIGGGHRSELDTYLNEEIEIDESPTFSITEWWKLHTLRFPILARLARDVLAMPISTVASESAFSTGGRIIDDFRASLTRKWHKL</sequence>
<dbReference type="SMART" id="SM00614">
    <property type="entry name" value="ZnF_BED"/>
    <property type="match status" value="1"/>
</dbReference>
<name>A0AAW2TTR0_SESRA</name>
<dbReference type="Pfam" id="PF14372">
    <property type="entry name" value="hAT-like_RNase-H"/>
    <property type="match status" value="1"/>
</dbReference>
<reference evidence="13" key="2">
    <citation type="journal article" date="2024" name="Plant">
        <title>Genomic evolution and insights into agronomic trait innovations of Sesamum species.</title>
        <authorList>
            <person name="Miao H."/>
            <person name="Wang L."/>
            <person name="Qu L."/>
            <person name="Liu H."/>
            <person name="Sun Y."/>
            <person name="Le M."/>
            <person name="Wang Q."/>
            <person name="Wei S."/>
            <person name="Zheng Y."/>
            <person name="Lin W."/>
            <person name="Duan Y."/>
            <person name="Cao H."/>
            <person name="Xiong S."/>
            <person name="Wang X."/>
            <person name="Wei L."/>
            <person name="Li C."/>
            <person name="Ma Q."/>
            <person name="Ju M."/>
            <person name="Zhao R."/>
            <person name="Li G."/>
            <person name="Mu C."/>
            <person name="Tian Q."/>
            <person name="Mei H."/>
            <person name="Zhang T."/>
            <person name="Gao T."/>
            <person name="Zhang H."/>
        </authorList>
    </citation>
    <scope>NUCLEOTIDE SEQUENCE</scope>
    <source>
        <strain evidence="13">G02</strain>
    </source>
</reference>
<evidence type="ECO:0000256" key="8">
    <source>
        <dbReference type="ARBA" id="ARBA00023163"/>
    </source>
</evidence>
<evidence type="ECO:0000256" key="3">
    <source>
        <dbReference type="ARBA" id="ARBA00022723"/>
    </source>
</evidence>
<feature type="compositionally biased region" description="Acidic residues" evidence="11">
    <location>
        <begin position="11"/>
        <end position="27"/>
    </location>
</feature>
<dbReference type="InterPro" id="IPR025525">
    <property type="entry name" value="hAT-like_transposase_RNase-H"/>
</dbReference>
<evidence type="ECO:0000259" key="12">
    <source>
        <dbReference type="PROSITE" id="PS50808"/>
    </source>
</evidence>
<evidence type="ECO:0000256" key="2">
    <source>
        <dbReference type="ARBA" id="ARBA00011738"/>
    </source>
</evidence>
<protein>
    <submittedName>
        <fullName evidence="13">Zinc finger BED domain-containing protein RICESLEEPER 2</fullName>
    </submittedName>
</protein>
<dbReference type="Pfam" id="PF05699">
    <property type="entry name" value="Dimer_Tnp_hAT"/>
    <property type="match status" value="1"/>
</dbReference>
<keyword evidence="5" id="KW-0862">Zinc</keyword>
<dbReference type="PANTHER" id="PTHR46481:SF7">
    <property type="entry name" value="ZINC FINGER BED DOMAIN-CONTAINING PROTEIN RICESLEEPER 2-LIKE"/>
    <property type="match status" value="1"/>
</dbReference>
<evidence type="ECO:0000256" key="11">
    <source>
        <dbReference type="SAM" id="MobiDB-lite"/>
    </source>
</evidence>
<feature type="compositionally biased region" description="Low complexity" evidence="11">
    <location>
        <begin position="539"/>
        <end position="554"/>
    </location>
</feature>
<dbReference type="GO" id="GO:0003677">
    <property type="term" value="F:DNA binding"/>
    <property type="evidence" value="ECO:0007669"/>
    <property type="project" value="UniProtKB-KW"/>
</dbReference>
<evidence type="ECO:0000256" key="10">
    <source>
        <dbReference type="PROSITE-ProRule" id="PRU00027"/>
    </source>
</evidence>
<dbReference type="GO" id="GO:0005634">
    <property type="term" value="C:nucleus"/>
    <property type="evidence" value="ECO:0007669"/>
    <property type="project" value="UniProtKB-SubCell"/>
</dbReference>
<dbReference type="SUPFAM" id="SSF53098">
    <property type="entry name" value="Ribonuclease H-like"/>
    <property type="match status" value="1"/>
</dbReference>
<dbReference type="AlphaFoldDB" id="A0AAW2TTR0"/>
<dbReference type="InterPro" id="IPR003656">
    <property type="entry name" value="Znf_BED"/>
</dbReference>
<feature type="region of interest" description="Disordered" evidence="11">
    <location>
        <begin position="1"/>
        <end position="39"/>
    </location>
</feature>
<keyword evidence="8" id="KW-0804">Transcription</keyword>
<accession>A0AAW2TTR0</accession>
<evidence type="ECO:0000256" key="5">
    <source>
        <dbReference type="ARBA" id="ARBA00022833"/>
    </source>
</evidence>
<comment type="subunit">
    <text evidence="2">Homodimer.</text>
</comment>
<feature type="compositionally biased region" description="Basic and acidic residues" evidence="11">
    <location>
        <begin position="1"/>
        <end position="10"/>
    </location>
</feature>
<evidence type="ECO:0000256" key="1">
    <source>
        <dbReference type="ARBA" id="ARBA00004123"/>
    </source>
</evidence>
<feature type="domain" description="BED-type" evidence="12">
    <location>
        <begin position="40"/>
        <end position="96"/>
    </location>
</feature>
<dbReference type="SUPFAM" id="SSF57667">
    <property type="entry name" value="beta-beta-alpha zinc fingers"/>
    <property type="match status" value="1"/>
</dbReference>
<evidence type="ECO:0000256" key="9">
    <source>
        <dbReference type="ARBA" id="ARBA00023242"/>
    </source>
</evidence>
<evidence type="ECO:0000256" key="7">
    <source>
        <dbReference type="ARBA" id="ARBA00023125"/>
    </source>
</evidence>
<evidence type="ECO:0000256" key="6">
    <source>
        <dbReference type="ARBA" id="ARBA00023015"/>
    </source>
</evidence>
<dbReference type="InterPro" id="IPR008906">
    <property type="entry name" value="HATC_C_dom"/>
</dbReference>
<dbReference type="PROSITE" id="PS50808">
    <property type="entry name" value="ZF_BED"/>
    <property type="match status" value="1"/>
</dbReference>
<dbReference type="PANTHER" id="PTHR46481">
    <property type="entry name" value="ZINC FINGER BED DOMAIN-CONTAINING PROTEIN 4"/>
    <property type="match status" value="1"/>
</dbReference>
<organism evidence="13">
    <name type="scientific">Sesamum radiatum</name>
    <name type="common">Black benniseed</name>
    <dbReference type="NCBI Taxonomy" id="300843"/>
    <lineage>
        <taxon>Eukaryota</taxon>
        <taxon>Viridiplantae</taxon>
        <taxon>Streptophyta</taxon>
        <taxon>Embryophyta</taxon>
        <taxon>Tracheophyta</taxon>
        <taxon>Spermatophyta</taxon>
        <taxon>Magnoliopsida</taxon>
        <taxon>eudicotyledons</taxon>
        <taxon>Gunneridae</taxon>
        <taxon>Pentapetalae</taxon>
        <taxon>asterids</taxon>
        <taxon>lamiids</taxon>
        <taxon>Lamiales</taxon>
        <taxon>Pedaliaceae</taxon>
        <taxon>Sesamum</taxon>
    </lineage>
</organism>
<dbReference type="GO" id="GO:0008270">
    <property type="term" value="F:zinc ion binding"/>
    <property type="evidence" value="ECO:0007669"/>
    <property type="project" value="UniProtKB-KW"/>
</dbReference>
<gene>
    <name evidence="13" type="ORF">Sradi_1773200</name>
</gene>
<keyword evidence="4 10" id="KW-0863">Zinc-finger</keyword>
<evidence type="ECO:0000313" key="13">
    <source>
        <dbReference type="EMBL" id="KAL0408388.1"/>
    </source>
</evidence>
<keyword evidence="6" id="KW-0805">Transcription regulation</keyword>
<reference evidence="13" key="1">
    <citation type="submission" date="2020-06" db="EMBL/GenBank/DDBJ databases">
        <authorList>
            <person name="Li T."/>
            <person name="Hu X."/>
            <person name="Zhang T."/>
            <person name="Song X."/>
            <person name="Zhang H."/>
            <person name="Dai N."/>
            <person name="Sheng W."/>
            <person name="Hou X."/>
            <person name="Wei L."/>
        </authorList>
    </citation>
    <scope>NUCLEOTIDE SEQUENCE</scope>
    <source>
        <strain evidence="13">G02</strain>
        <tissue evidence="13">Leaf</tissue>
    </source>
</reference>
<dbReference type="InterPro" id="IPR012337">
    <property type="entry name" value="RNaseH-like_sf"/>
</dbReference>
<dbReference type="InterPro" id="IPR036236">
    <property type="entry name" value="Znf_C2H2_sf"/>
</dbReference>
<keyword evidence="7" id="KW-0238">DNA-binding</keyword>
<keyword evidence="3" id="KW-0479">Metal-binding</keyword>
<proteinExistence type="predicted"/>